<keyword evidence="4" id="KW-1185">Reference proteome</keyword>
<keyword evidence="1" id="KW-0697">Rotamase</keyword>
<gene>
    <name evidence="3" type="ORF">SAMN02745751_02527</name>
</gene>
<evidence type="ECO:0000313" key="4">
    <source>
        <dbReference type="Proteomes" id="UP000184052"/>
    </source>
</evidence>
<dbReference type="RefSeq" id="WP_073049938.1">
    <property type="nucleotide sequence ID" value="NZ_FQZL01000020.1"/>
</dbReference>
<dbReference type="PROSITE" id="PS01096">
    <property type="entry name" value="PPIC_PPIASE_1"/>
    <property type="match status" value="1"/>
</dbReference>
<dbReference type="STRING" id="1121476.SAMN02745751_02527"/>
<dbReference type="OrthoDB" id="14196at2"/>
<dbReference type="EMBL" id="FQZL01000020">
    <property type="protein sequence ID" value="SHJ42463.1"/>
    <property type="molecule type" value="Genomic_DNA"/>
</dbReference>
<dbReference type="PANTHER" id="PTHR47245">
    <property type="entry name" value="PEPTIDYLPROLYL ISOMERASE"/>
    <property type="match status" value="1"/>
</dbReference>
<evidence type="ECO:0000256" key="1">
    <source>
        <dbReference type="PROSITE-ProRule" id="PRU00278"/>
    </source>
</evidence>
<dbReference type="SUPFAM" id="SSF54534">
    <property type="entry name" value="FKBP-like"/>
    <property type="match status" value="1"/>
</dbReference>
<dbReference type="Proteomes" id="UP000184052">
    <property type="component" value="Unassembled WGS sequence"/>
</dbReference>
<accession>A0A1M6J6X1</accession>
<reference evidence="3 4" key="1">
    <citation type="submission" date="2016-11" db="EMBL/GenBank/DDBJ databases">
        <authorList>
            <person name="Jaros S."/>
            <person name="Januszkiewicz K."/>
            <person name="Wedrychowicz H."/>
        </authorList>
    </citation>
    <scope>NUCLEOTIDE SEQUENCE [LARGE SCALE GENOMIC DNA]</scope>
    <source>
        <strain evidence="3 4">DSM 17477</strain>
    </source>
</reference>
<dbReference type="Gene3D" id="3.10.50.40">
    <property type="match status" value="1"/>
</dbReference>
<name>A0A1M6J6X1_9FIRM</name>
<sequence length="247" mass="27671">MENKILAKVNGKEITQSMLDRIMQNIPPQQVAQMKSEEGQKRLLDEVVSGELLYFDAVDKEMDKEKNFIELLEDAKRSLLQRYAVESIIAGVSASDEDAKTYYESNSAQFEKAAEVSARHILVDDEEKIKDVKEEIEGGLDFAEAATKYSSCPSKQAGGTLGSFSKGKMVPEFEEAAFNLEIGQLSEPVKTQFGYHLIMVDSKTEAGTMSFEEVKDGIKQNLLNQKQFEAYNNKVAELKAKYTVEIL</sequence>
<dbReference type="PROSITE" id="PS50198">
    <property type="entry name" value="PPIC_PPIASE_2"/>
    <property type="match status" value="1"/>
</dbReference>
<dbReference type="AlphaFoldDB" id="A0A1M6J6X1"/>
<organism evidence="3 4">
    <name type="scientific">Dethiosulfatibacter aminovorans DSM 17477</name>
    <dbReference type="NCBI Taxonomy" id="1121476"/>
    <lineage>
        <taxon>Bacteria</taxon>
        <taxon>Bacillati</taxon>
        <taxon>Bacillota</taxon>
        <taxon>Tissierellia</taxon>
        <taxon>Dethiosulfatibacter</taxon>
    </lineage>
</organism>
<dbReference type="Gene3D" id="1.10.8.1040">
    <property type="match status" value="1"/>
</dbReference>
<proteinExistence type="predicted"/>
<evidence type="ECO:0000313" key="3">
    <source>
        <dbReference type="EMBL" id="SHJ42463.1"/>
    </source>
</evidence>
<dbReference type="InterPro" id="IPR046357">
    <property type="entry name" value="PPIase_dom_sf"/>
</dbReference>
<dbReference type="PANTHER" id="PTHR47245:SF2">
    <property type="entry name" value="PEPTIDYL-PROLYL CIS-TRANS ISOMERASE HP_0175-RELATED"/>
    <property type="match status" value="1"/>
</dbReference>
<dbReference type="InterPro" id="IPR000297">
    <property type="entry name" value="PPIase_PpiC"/>
</dbReference>
<dbReference type="InterPro" id="IPR023058">
    <property type="entry name" value="PPIase_PpiC_CS"/>
</dbReference>
<dbReference type="GO" id="GO:0003755">
    <property type="term" value="F:peptidyl-prolyl cis-trans isomerase activity"/>
    <property type="evidence" value="ECO:0007669"/>
    <property type="project" value="UniProtKB-KW"/>
</dbReference>
<dbReference type="Pfam" id="PF00639">
    <property type="entry name" value="Rotamase"/>
    <property type="match status" value="1"/>
</dbReference>
<feature type="domain" description="PpiC" evidence="2">
    <location>
        <begin position="113"/>
        <end position="202"/>
    </location>
</feature>
<dbReference type="InterPro" id="IPR050245">
    <property type="entry name" value="PrsA_foldase"/>
</dbReference>
<keyword evidence="1 3" id="KW-0413">Isomerase</keyword>
<protein>
    <submittedName>
        <fullName evidence="3">Peptidyl-prolyl cis-trans isomerase C</fullName>
    </submittedName>
</protein>
<dbReference type="SUPFAM" id="SSF109998">
    <property type="entry name" value="Triger factor/SurA peptide-binding domain-like"/>
    <property type="match status" value="1"/>
</dbReference>
<evidence type="ECO:0000259" key="2">
    <source>
        <dbReference type="PROSITE" id="PS50198"/>
    </source>
</evidence>
<dbReference type="InterPro" id="IPR027304">
    <property type="entry name" value="Trigger_fact/SurA_dom_sf"/>
</dbReference>